<dbReference type="Gene3D" id="3.90.1150.10">
    <property type="entry name" value="Aspartate Aminotransferase, domain 1"/>
    <property type="match status" value="1"/>
</dbReference>
<name>N6W5R0_9ACTO</name>
<dbReference type="EMBL" id="AQHZ01000024">
    <property type="protein sequence ID" value="ENO17830.1"/>
    <property type="molecule type" value="Genomic_DNA"/>
</dbReference>
<accession>N6W5R0</accession>
<evidence type="ECO:0000313" key="7">
    <source>
        <dbReference type="EMBL" id="ENO17830.1"/>
    </source>
</evidence>
<comment type="similarity">
    <text evidence="5">Belongs to the class-II pyridoxal-phosphate-dependent aminotransferase family. MalY/PatB cystathionine beta-lyase subfamily.</text>
</comment>
<reference evidence="7 8" key="1">
    <citation type="submission" date="2013-03" db="EMBL/GenBank/DDBJ databases">
        <title>Reference genome for the Human Microbiome Project.</title>
        <authorList>
            <person name="Aqrawi P."/>
            <person name="Ayvaz T."/>
            <person name="Bess C."/>
            <person name="Blankenburg K."/>
            <person name="Coyle M."/>
            <person name="Deng J."/>
            <person name="Forbes L."/>
            <person name="Fowler G."/>
            <person name="Francisco L."/>
            <person name="Fu Q."/>
            <person name="Gibbs R."/>
            <person name="Gross S."/>
            <person name="Gubbala S."/>
            <person name="Hale W."/>
            <person name="Hemphill L."/>
            <person name="Highlander S."/>
            <person name="Hirani K."/>
            <person name="Jackson L."/>
            <person name="Jakkamsetti A."/>
            <person name="Javaid M."/>
            <person name="Jayaseelan J.C."/>
            <person name="Jiang H."/>
            <person name="Joshi V."/>
            <person name="Korchina V."/>
            <person name="Kovar C."/>
            <person name="Lara F."/>
            <person name="Lee S."/>
            <person name="Liu Y."/>
            <person name="Mata R."/>
            <person name="Mathew T."/>
            <person name="Munidasa M."/>
            <person name="Muzny D."/>
            <person name="Nazareth L."/>
            <person name="Ngo R."/>
            <person name="Nguyen L."/>
            <person name="Nguyen N."/>
            <person name="Okwuonu G."/>
            <person name="Ongeri F."/>
            <person name="Palculict T."/>
            <person name="Patil S."/>
            <person name="Petrosino J."/>
            <person name="Pham C."/>
            <person name="Pham P."/>
            <person name="Pu L.-L."/>
            <person name="Qin X."/>
            <person name="Qu J."/>
            <person name="Reid J."/>
            <person name="Ross M."/>
            <person name="Ruth R."/>
            <person name="Saada N."/>
            <person name="San Lucas F."/>
            <person name="Santibanez J."/>
            <person name="Shang Y."/>
            <person name="Simmons D."/>
            <person name="Song X.-Z."/>
            <person name="Tang L.-Y."/>
            <person name="Thornton R."/>
            <person name="Warren J."/>
            <person name="Weissenberger G."/>
            <person name="Wilczek-Boney K."/>
            <person name="Worley K."/>
            <person name="Youmans B."/>
            <person name="Zhang J."/>
            <person name="Zhang L."/>
            <person name="Zhao Z."/>
            <person name="Zhou C."/>
            <person name="Zhu D."/>
            <person name="Zhu Y."/>
        </authorList>
    </citation>
    <scope>NUCLEOTIDE SEQUENCE [LARGE SCALE GENOMIC DNA]</scope>
    <source>
        <strain evidence="7 8">F0333</strain>
    </source>
</reference>
<dbReference type="RefSeq" id="WP_005964528.1">
    <property type="nucleotide sequence ID" value="NZ_CP040505.1"/>
</dbReference>
<dbReference type="Proteomes" id="UP000013015">
    <property type="component" value="Unassembled WGS sequence"/>
</dbReference>
<evidence type="ECO:0000313" key="8">
    <source>
        <dbReference type="Proteomes" id="UP000013015"/>
    </source>
</evidence>
<dbReference type="InterPro" id="IPR015422">
    <property type="entry name" value="PyrdxlP-dep_Trfase_small"/>
</dbReference>
<evidence type="ECO:0000256" key="2">
    <source>
        <dbReference type="ARBA" id="ARBA00012224"/>
    </source>
</evidence>
<dbReference type="CDD" id="cd00609">
    <property type="entry name" value="AAT_like"/>
    <property type="match status" value="1"/>
</dbReference>
<keyword evidence="4 7" id="KW-0456">Lyase</keyword>
<organism evidence="7 8">
    <name type="scientific">Schaalia cardiffensis F0333</name>
    <dbReference type="NCBI Taxonomy" id="888050"/>
    <lineage>
        <taxon>Bacteria</taxon>
        <taxon>Bacillati</taxon>
        <taxon>Actinomycetota</taxon>
        <taxon>Actinomycetes</taxon>
        <taxon>Actinomycetales</taxon>
        <taxon>Actinomycetaceae</taxon>
        <taxon>Schaalia</taxon>
    </lineage>
</organism>
<dbReference type="OrthoDB" id="3224382at2"/>
<evidence type="ECO:0000259" key="6">
    <source>
        <dbReference type="Pfam" id="PF00155"/>
    </source>
</evidence>
<dbReference type="InterPro" id="IPR015421">
    <property type="entry name" value="PyrdxlP-dep_Trfase_major"/>
</dbReference>
<evidence type="ECO:0000256" key="3">
    <source>
        <dbReference type="ARBA" id="ARBA00022898"/>
    </source>
</evidence>
<dbReference type="InterPro" id="IPR051798">
    <property type="entry name" value="Class-II_PLP-Dep_Aminotrans"/>
</dbReference>
<evidence type="ECO:0000256" key="4">
    <source>
        <dbReference type="ARBA" id="ARBA00023239"/>
    </source>
</evidence>
<dbReference type="PATRIC" id="fig|888050.3.peg.1675"/>
<gene>
    <name evidence="7" type="primary">aecD</name>
    <name evidence="7" type="ORF">HMPREF9004_1740</name>
</gene>
<dbReference type="EC" id="4.4.1.13" evidence="2"/>
<dbReference type="eggNOG" id="COG1168">
    <property type="taxonomic scope" value="Bacteria"/>
</dbReference>
<dbReference type="AlphaFoldDB" id="N6W5R0"/>
<dbReference type="SUPFAM" id="SSF53383">
    <property type="entry name" value="PLP-dependent transferases"/>
    <property type="match status" value="1"/>
</dbReference>
<keyword evidence="8" id="KW-1185">Reference proteome</keyword>
<dbReference type="PANTHER" id="PTHR43525:SF2">
    <property type="entry name" value="CYSTATHIONINE BETA-LYASE-RELATED"/>
    <property type="match status" value="1"/>
</dbReference>
<dbReference type="PANTHER" id="PTHR43525">
    <property type="entry name" value="PROTEIN MALY"/>
    <property type="match status" value="1"/>
</dbReference>
<comment type="caution">
    <text evidence="7">The sequence shown here is derived from an EMBL/GenBank/DDBJ whole genome shotgun (WGS) entry which is preliminary data.</text>
</comment>
<dbReference type="InterPro" id="IPR015424">
    <property type="entry name" value="PyrdxlP-dep_Trfase"/>
</dbReference>
<dbReference type="InterPro" id="IPR004839">
    <property type="entry name" value="Aminotransferase_I/II_large"/>
</dbReference>
<dbReference type="GO" id="GO:0047804">
    <property type="term" value="F:cysteine-S-conjugate beta-lyase activity"/>
    <property type="evidence" value="ECO:0007669"/>
    <property type="project" value="UniProtKB-EC"/>
</dbReference>
<sequence>MIQTFTPEQLRRIGSLKWSGITSSTGAPTIGAWVAEMDFGTSPRLEEVMISAIRNGLLGYQPKWLAPRLAEATTVFQAQRFGWQIAPEQVRLVESVLSSLRSVITHFLQPQAPVIVPTPAYMPFLTIPKALGHPVIEVPSLHGEAAGQRGWMLDLEGIRAGLEAGAGLMILCNPWNPVGRVFSVEELTELHKLLAGYEVLVFSDEIHSPLVLADVPFVSYASLGADFAAHTVTATAASKGWNIAGLPSAQLIVPDERLRERWDRVGAELQFGASTIGTLATIAAYRETDPWQDEVRRYIDLNMEAVEQAIANSPIDFTRPEGGYLSWWGFEGLGLGDNPSAKIRELAGIAVNEGASLGADYSQWARFNFACSHEVTAEIIERMLNLIQGASLA</sequence>
<dbReference type="STRING" id="888050.HMPREF9004_1740"/>
<keyword evidence="3" id="KW-0663">Pyridoxal phosphate</keyword>
<dbReference type="GO" id="GO:0030170">
    <property type="term" value="F:pyridoxal phosphate binding"/>
    <property type="evidence" value="ECO:0007669"/>
    <property type="project" value="InterPro"/>
</dbReference>
<dbReference type="HOGENOM" id="CLU_017584_15_2_11"/>
<proteinExistence type="inferred from homology"/>
<dbReference type="Pfam" id="PF00155">
    <property type="entry name" value="Aminotran_1_2"/>
    <property type="match status" value="1"/>
</dbReference>
<protein>
    <recommendedName>
        <fullName evidence="2">cysteine-S-conjugate beta-lyase</fullName>
        <ecNumber evidence="2">4.4.1.13</ecNumber>
    </recommendedName>
</protein>
<evidence type="ECO:0000256" key="5">
    <source>
        <dbReference type="ARBA" id="ARBA00037974"/>
    </source>
</evidence>
<feature type="domain" description="Aminotransferase class I/classII large" evidence="6">
    <location>
        <begin position="44"/>
        <end position="382"/>
    </location>
</feature>
<evidence type="ECO:0000256" key="1">
    <source>
        <dbReference type="ARBA" id="ARBA00001933"/>
    </source>
</evidence>
<dbReference type="Gene3D" id="3.40.640.10">
    <property type="entry name" value="Type I PLP-dependent aspartate aminotransferase-like (Major domain)"/>
    <property type="match status" value="1"/>
</dbReference>
<comment type="cofactor">
    <cofactor evidence="1">
        <name>pyridoxal 5'-phosphate</name>
        <dbReference type="ChEBI" id="CHEBI:597326"/>
    </cofactor>
</comment>